<proteinExistence type="predicted"/>
<accession>A0AA36UMH9</accession>
<dbReference type="EMBL" id="LOSN02000002">
    <property type="protein sequence ID" value="PNP20022.1"/>
    <property type="molecule type" value="Genomic_DNA"/>
</dbReference>
<evidence type="ECO:0000313" key="2">
    <source>
        <dbReference type="EMBL" id="EGQ9133909.1"/>
    </source>
</evidence>
<feature type="transmembrane region" description="Helical" evidence="1">
    <location>
        <begin position="39"/>
        <end position="61"/>
    </location>
</feature>
<gene>
    <name evidence="3" type="ORF">AL553_020490</name>
    <name evidence="2" type="ORF">GHY86_01905</name>
</gene>
<evidence type="ECO:0000313" key="4">
    <source>
        <dbReference type="Proteomes" id="UP000054316"/>
    </source>
</evidence>
<evidence type="ECO:0000313" key="5">
    <source>
        <dbReference type="Proteomes" id="UP000714625"/>
    </source>
</evidence>
<name>A0AA36UMH9_VIBAL</name>
<keyword evidence="1" id="KW-0812">Transmembrane</keyword>
<keyword evidence="4" id="KW-1185">Reference proteome</keyword>
<dbReference type="Proteomes" id="UP000054316">
    <property type="component" value="Unassembled WGS sequence"/>
</dbReference>
<evidence type="ECO:0000313" key="3">
    <source>
        <dbReference type="EMBL" id="PNP20022.1"/>
    </source>
</evidence>
<organism evidence="2 5">
    <name type="scientific">Vibrio alginolyticus</name>
    <dbReference type="NCBI Taxonomy" id="663"/>
    <lineage>
        <taxon>Bacteria</taxon>
        <taxon>Pseudomonadati</taxon>
        <taxon>Pseudomonadota</taxon>
        <taxon>Gammaproteobacteria</taxon>
        <taxon>Vibrionales</taxon>
        <taxon>Vibrionaceae</taxon>
        <taxon>Vibrio</taxon>
    </lineage>
</organism>
<reference evidence="3 4" key="1">
    <citation type="submission" date="2017-12" db="EMBL/GenBank/DDBJ databases">
        <title>FDA dAtabase for Regulatory Grade micrObial Sequences (FDA-ARGOS): Supporting development and validation of Infectious Disease Dx tests.</title>
        <authorList>
            <person name="Hoffmann M."/>
            <person name="Allard M."/>
            <person name="Evans P."/>
            <person name="Brown E."/>
            <person name="Tallon L.J."/>
            <person name="Sadzewicz L."/>
            <person name="Sengamalay N."/>
            <person name="Ott S."/>
            <person name="Godinez A."/>
            <person name="Nagaraj S."/>
            <person name="Vavikolanu K."/>
            <person name="Aluvathingal J."/>
            <person name="Nadendla S."/>
            <person name="Hobson J."/>
            <person name="Sichtig H."/>
        </authorList>
    </citation>
    <scope>NUCLEOTIDE SEQUENCE [LARGE SCALE GENOMIC DNA]</scope>
    <source>
        <strain evidence="4">ATCC 17749</strain>
        <strain evidence="3">FDAARGOS_97</strain>
    </source>
</reference>
<protein>
    <submittedName>
        <fullName evidence="2">Uncharacterized protein</fullName>
    </submittedName>
</protein>
<evidence type="ECO:0000256" key="1">
    <source>
        <dbReference type="SAM" id="Phobius"/>
    </source>
</evidence>
<dbReference type="EMBL" id="AAXMUW010000002">
    <property type="protein sequence ID" value="EGQ9133909.1"/>
    <property type="molecule type" value="Genomic_DNA"/>
</dbReference>
<keyword evidence="1" id="KW-0472">Membrane</keyword>
<reference evidence="2" key="2">
    <citation type="submission" date="2019-11" db="EMBL/GenBank/DDBJ databases">
        <authorList>
            <consortium name="PulseNet: The National Subtyping Network for Foodborne Disease Surveillance"/>
            <person name="Tarr C.L."/>
            <person name="Trees E."/>
            <person name="Katz L.S."/>
            <person name="Carleton-Romer H.A."/>
            <person name="Stroika S."/>
            <person name="Kucerova Z."/>
            <person name="Roache K.F."/>
            <person name="Sabol A.L."/>
            <person name="Besser J."/>
            <person name="Gerner-Smidt P."/>
        </authorList>
    </citation>
    <scope>NUCLEOTIDE SEQUENCE</scope>
    <source>
        <strain evidence="2">PNUSAV001129</strain>
    </source>
</reference>
<dbReference type="RefSeq" id="WP_017821886.1">
    <property type="nucleotide sequence ID" value="NZ_CP014044.1"/>
</dbReference>
<dbReference type="Proteomes" id="UP000714625">
    <property type="component" value="Unassembled WGS sequence"/>
</dbReference>
<dbReference type="AlphaFoldDB" id="A0AA36UMH9"/>
<sequence>MIKVPMLVMINRRKNRLKYVNSDLIQGGKSTFHRFLRRGIIIIMVGGLSTASSTVFAHFIAGVFDVDMNVHPESLEEKVHALLFVSVSLVFYLFYALISLNISGWLIMKLKI</sequence>
<feature type="transmembrane region" description="Helical" evidence="1">
    <location>
        <begin position="81"/>
        <end position="107"/>
    </location>
</feature>
<keyword evidence="1" id="KW-1133">Transmembrane helix</keyword>
<comment type="caution">
    <text evidence="2">The sequence shown here is derived from an EMBL/GenBank/DDBJ whole genome shotgun (WGS) entry which is preliminary data.</text>
</comment>